<accession>A0ABV2PGU7</accession>
<dbReference type="RefSeq" id="WP_354471271.1">
    <property type="nucleotide sequence ID" value="NZ_JBEPSB010000004.1"/>
</dbReference>
<keyword evidence="2" id="KW-1185">Reference proteome</keyword>
<protein>
    <submittedName>
        <fullName evidence="1">Uncharacterized protein</fullName>
    </submittedName>
</protein>
<dbReference type="Proteomes" id="UP001549363">
    <property type="component" value="Unassembled WGS sequence"/>
</dbReference>
<proteinExistence type="predicted"/>
<evidence type="ECO:0000313" key="2">
    <source>
        <dbReference type="Proteomes" id="UP001549363"/>
    </source>
</evidence>
<gene>
    <name evidence="1" type="ORF">ABIA69_001284</name>
</gene>
<reference evidence="1 2" key="1">
    <citation type="submission" date="2024-06" db="EMBL/GenBank/DDBJ databases">
        <title>Sorghum-associated microbial communities from plants grown in Nebraska, USA.</title>
        <authorList>
            <person name="Schachtman D."/>
        </authorList>
    </citation>
    <scope>NUCLEOTIDE SEQUENCE [LARGE SCALE GENOMIC DNA]</scope>
    <source>
        <strain evidence="1 2">736</strain>
    </source>
</reference>
<sequence>MKIKAQINFIDLVKNTISNNGQSIETRLKEKHKGFENGWKMEGNEVVFWVSPTLRLSDYTGSLMNEFRFTLSFDEENHKFAVSGKNVKSQNLL</sequence>
<name>A0ABV2PGU7_9BACI</name>
<comment type="caution">
    <text evidence="1">The sequence shown here is derived from an EMBL/GenBank/DDBJ whole genome shotgun (WGS) entry which is preliminary data.</text>
</comment>
<organism evidence="1 2">
    <name type="scientific">Lysinibacillus parviboronicapiens</name>
    <dbReference type="NCBI Taxonomy" id="436516"/>
    <lineage>
        <taxon>Bacteria</taxon>
        <taxon>Bacillati</taxon>
        <taxon>Bacillota</taxon>
        <taxon>Bacilli</taxon>
        <taxon>Bacillales</taxon>
        <taxon>Bacillaceae</taxon>
        <taxon>Lysinibacillus</taxon>
    </lineage>
</organism>
<evidence type="ECO:0000313" key="1">
    <source>
        <dbReference type="EMBL" id="MET4560140.1"/>
    </source>
</evidence>
<dbReference type="EMBL" id="JBEPSB010000004">
    <property type="protein sequence ID" value="MET4560140.1"/>
    <property type="molecule type" value="Genomic_DNA"/>
</dbReference>